<keyword evidence="2 3" id="KW-1015">Disulfide bond</keyword>
<feature type="chain" id="PRO_5036210716" description="EGF-like domain-containing protein" evidence="4">
    <location>
        <begin position="25"/>
        <end position="823"/>
    </location>
</feature>
<dbReference type="OrthoDB" id="19903at2759"/>
<keyword evidence="4" id="KW-0732">Signal</keyword>
<proteinExistence type="predicted"/>
<evidence type="ECO:0000256" key="4">
    <source>
        <dbReference type="SAM" id="SignalP"/>
    </source>
</evidence>
<dbReference type="CDD" id="cd00054">
    <property type="entry name" value="EGF_CA"/>
    <property type="match status" value="1"/>
</dbReference>
<comment type="caution">
    <text evidence="3">Lacks conserved residue(s) required for the propagation of feature annotation.</text>
</comment>
<feature type="domain" description="EGF-like" evidence="5">
    <location>
        <begin position="164"/>
        <end position="198"/>
    </location>
</feature>
<dbReference type="SMART" id="SM00261">
    <property type="entry name" value="FU"/>
    <property type="match status" value="2"/>
</dbReference>
<sequence length="823" mass="92795">MIVTFAVAKALFAIFIISAIPGRAKEEKTAEERRDAQKAVKYPPCKACNHLVESYQRGIERTSRGKFEGGDTAWEEKKQGSYARSEVRLIEIQEELCHETSTAQYQCTQLASDNEHLLEDWWREKGPDAKSDELQKWLCVDQLKVCCPRDHYGSECLPCPGLSEGIPCSGNGVCKGSGTRKGSGKCDCTRGYVGDVCRDCASTHFQSYADDAKVLCSPCHQSCIAGQEDSKVCTGPGPKNCASCGPGWVADVERGCVDVDECLSGEDVCKGNTFCANVEGSFSCLECDPSCDGCTGDGPDLCKTCNPDYTNENGVCLDKRKSKEDMHLTTSRYVTYLGLCVATFIIFQRNVFVAGLVGILVAVYVSVSEYWLRNVGSHGPFEILCSVALFQSEVRVFREEVESHIFVRHHERIAREKEFVNRRRARRLGQKVLLEFPGQRRTRHQLSAYPMTVHDLIPDRCEFSHVPVNRVNWLTNIPRIDDPRMQDDDTRYRAYSAMILFPAEENPPRLCLLAAYQIMARDVPLAPGTGEELRKMPRAFEWYKFDGMTYEQVPGQPQVPITADNFFDFLGSGNTDGFLDRMTRKKNFIDAAIREFAVVAFCRGTIRQTRLDNLFCIFGDYAGPSVSKIRNQHKATFANVVSAEFYLNLSRATPLPYQFPTELRKVYSQSQFTRMNNIRMIAETHDAYKLAPWHLLYAAFYQESQELMSTMKKLNDHGEIGPFLGYGPDIEIIKVTNFPHIAYACASIYGGVAWRQCAEEWLVNSSTVERAEVCRWIYGIDKLVFKREISYSHPKCGAELISACSSFINGQMREHFSSEAEKN</sequence>
<dbReference type="PROSITE" id="PS01187">
    <property type="entry name" value="EGF_CA"/>
    <property type="match status" value="1"/>
</dbReference>
<name>A0A7R9GEX8_9CRUS</name>
<dbReference type="InterPro" id="IPR000742">
    <property type="entry name" value="EGF"/>
</dbReference>
<dbReference type="GO" id="GO:0005509">
    <property type="term" value="F:calcium ion binding"/>
    <property type="evidence" value="ECO:0007669"/>
    <property type="project" value="InterPro"/>
</dbReference>
<dbReference type="CDD" id="cd00064">
    <property type="entry name" value="FU"/>
    <property type="match status" value="1"/>
</dbReference>
<dbReference type="Proteomes" id="UP000678499">
    <property type="component" value="Unassembled WGS sequence"/>
</dbReference>
<dbReference type="InterPro" id="IPR002049">
    <property type="entry name" value="LE_dom"/>
</dbReference>
<evidence type="ECO:0000256" key="3">
    <source>
        <dbReference type="PROSITE-ProRule" id="PRU00076"/>
    </source>
</evidence>
<dbReference type="SUPFAM" id="SSF57184">
    <property type="entry name" value="Growth factor receptor domain"/>
    <property type="match status" value="1"/>
</dbReference>
<dbReference type="PROSITE" id="PS00652">
    <property type="entry name" value="TNFR_NGFR_1"/>
    <property type="match status" value="1"/>
</dbReference>
<dbReference type="EMBL" id="OA883906">
    <property type="protein sequence ID" value="CAD7279959.1"/>
    <property type="molecule type" value="Genomic_DNA"/>
</dbReference>
<dbReference type="InterPro" id="IPR009030">
    <property type="entry name" value="Growth_fac_rcpt_cys_sf"/>
</dbReference>
<reference evidence="6" key="1">
    <citation type="submission" date="2020-11" db="EMBL/GenBank/DDBJ databases">
        <authorList>
            <person name="Tran Van P."/>
        </authorList>
    </citation>
    <scope>NUCLEOTIDE SEQUENCE</scope>
</reference>
<keyword evidence="7" id="KW-1185">Reference proteome</keyword>
<evidence type="ECO:0000313" key="6">
    <source>
        <dbReference type="EMBL" id="CAD7279959.1"/>
    </source>
</evidence>
<dbReference type="PROSITE" id="PS00022">
    <property type="entry name" value="EGF_1"/>
    <property type="match status" value="1"/>
</dbReference>
<dbReference type="PROSITE" id="PS50026">
    <property type="entry name" value="EGF_3"/>
    <property type="match status" value="1"/>
</dbReference>
<evidence type="ECO:0000256" key="2">
    <source>
        <dbReference type="ARBA" id="ARBA00023157"/>
    </source>
</evidence>
<dbReference type="AlphaFoldDB" id="A0A7R9GEX8"/>
<feature type="disulfide bond" evidence="3">
    <location>
        <begin position="188"/>
        <end position="197"/>
    </location>
</feature>
<dbReference type="InterPro" id="IPR006212">
    <property type="entry name" value="Furin_repeat"/>
</dbReference>
<dbReference type="InterPro" id="IPR018097">
    <property type="entry name" value="EGF_Ca-bd_CS"/>
</dbReference>
<evidence type="ECO:0000259" key="5">
    <source>
        <dbReference type="PROSITE" id="PS50026"/>
    </source>
</evidence>
<protein>
    <recommendedName>
        <fullName evidence="5">EGF-like domain-containing protein</fullName>
    </recommendedName>
</protein>
<dbReference type="InterPro" id="IPR001368">
    <property type="entry name" value="TNFR/NGFR_Cys_rich_reg"/>
</dbReference>
<dbReference type="PROSITE" id="PS01248">
    <property type="entry name" value="EGF_LAM_1"/>
    <property type="match status" value="1"/>
</dbReference>
<dbReference type="EMBL" id="CAJPEX010001869">
    <property type="protein sequence ID" value="CAG0920111.1"/>
    <property type="molecule type" value="Genomic_DNA"/>
</dbReference>
<accession>A0A7R9GEX8</accession>
<organism evidence="6">
    <name type="scientific">Notodromas monacha</name>
    <dbReference type="NCBI Taxonomy" id="399045"/>
    <lineage>
        <taxon>Eukaryota</taxon>
        <taxon>Metazoa</taxon>
        <taxon>Ecdysozoa</taxon>
        <taxon>Arthropoda</taxon>
        <taxon>Crustacea</taxon>
        <taxon>Oligostraca</taxon>
        <taxon>Ostracoda</taxon>
        <taxon>Podocopa</taxon>
        <taxon>Podocopida</taxon>
        <taxon>Cypridocopina</taxon>
        <taxon>Cypridoidea</taxon>
        <taxon>Cyprididae</taxon>
        <taxon>Notodromas</taxon>
    </lineage>
</organism>
<gene>
    <name evidence="6" type="ORF">NMOB1V02_LOCUS7623</name>
</gene>
<evidence type="ECO:0000313" key="7">
    <source>
        <dbReference type="Proteomes" id="UP000678499"/>
    </source>
</evidence>
<feature type="signal peptide" evidence="4">
    <location>
        <begin position="1"/>
        <end position="24"/>
    </location>
</feature>
<evidence type="ECO:0000256" key="1">
    <source>
        <dbReference type="ARBA" id="ARBA00022536"/>
    </source>
</evidence>
<keyword evidence="1 3" id="KW-0245">EGF-like domain</keyword>